<keyword evidence="2" id="KW-0812">Transmembrane</keyword>
<name>A0AAU6NDL8_9VIRU</name>
<evidence type="ECO:0000256" key="2">
    <source>
        <dbReference type="SAM" id="Phobius"/>
    </source>
</evidence>
<evidence type="ECO:0008006" key="4">
    <source>
        <dbReference type="Google" id="ProtNLM"/>
    </source>
</evidence>
<feature type="transmembrane region" description="Helical" evidence="2">
    <location>
        <begin position="986"/>
        <end position="1005"/>
    </location>
</feature>
<feature type="transmembrane region" description="Helical" evidence="2">
    <location>
        <begin position="1227"/>
        <end position="1248"/>
    </location>
</feature>
<evidence type="ECO:0000313" key="3">
    <source>
        <dbReference type="EMBL" id="WWD77356.1"/>
    </source>
</evidence>
<dbReference type="EMBL" id="MW574443">
    <property type="protein sequence ID" value="WWD77356.1"/>
    <property type="molecule type" value="Genomic_RNA"/>
</dbReference>
<protein>
    <recommendedName>
        <fullName evidence="4">RNA-directed RNA polymerase</fullName>
    </recommendedName>
</protein>
<keyword evidence="2" id="KW-0472">Membrane</keyword>
<feature type="transmembrane region" description="Helical" evidence="2">
    <location>
        <begin position="1068"/>
        <end position="1093"/>
    </location>
</feature>
<feature type="transmembrane region" description="Helical" evidence="2">
    <location>
        <begin position="1200"/>
        <end position="1220"/>
    </location>
</feature>
<organism evidence="3">
    <name type="scientific">Rhizoctonia solani hypovirus 6</name>
    <dbReference type="NCBI Taxonomy" id="2818410"/>
    <lineage>
        <taxon>Viruses</taxon>
        <taxon>Riboviria</taxon>
        <taxon>Orthornavirae</taxon>
        <taxon>Pisuviricota</taxon>
        <taxon>Duplopiviricetes</taxon>
        <taxon>Durnavirales</taxon>
        <taxon>Hypoviridae</taxon>
        <taxon>Hypovirus</taxon>
    </lineage>
</organism>
<sequence>MAAYTTLVSQLFAIVNPSECGTWGEGLPTLLERIVSLPTEELDTPSFDNRDSRSDPVEWSTKPHPVTGRKFRLSLYRPEEAALGCRAAHYTGLHGCHPVLHNVAKLQTRPAPWFLDCTQAVTQMIEATMAGLPANTPYVVTAAAGRPIHLNDVEASIPGVPIFVLTLGGLSDPRPNVHEIDLSRFKWLVPRSLAFLRLAVITSSKLRQYTAIIANSVCSLGIYTPALLQSAHAHRVLTSFNAWGFNPVCLHLAAIPSTWVSTQLEDAYWSLGPVAHWVYGADEVACQVAQSITYIIESKDLMALEFHYHNTGYESLGVIAGHHEIGWATHFYPTRNSFVSQDQYAVDFAVPGPVTRQLDNSGWQRDAPWRGKGTITFDTTILEPIPPPAPVIPILTSRGWVVPDGKVWRWNEENRGFRHPRNKDHIYLCVPDPISDFTISQPRPDIVDGPIFDLFNTVTQWLDSIIKPNTRYFVTAADNHYLRNFNVVQQRAADFHADEIILFAGAGELTGIDGDLPPVHVLNVPYINESGRSMMYYRLLPYIATPKEGAQFVIGNVRAGDAPPERLREKFWLAKRSVLSWNQYHRGPVMNAAHYGIVGGLDIRMDLMHLLTEFAHTYGPDELYFYKHDPVVVRQSSVWDCVAADPLVFKPWPHHAFVFENGQVTRIWPDVCPKGRFTRTTHIPFDRVPLNLKGLTLAGEQALFIGRLALNFSYAVDTDVFFLTIGTAGDQVPYKYLVKGTNKYSRRSACGLHLNDTEAGKRLLATLEGTGSLRNSLGDFGRAFELAYALAEHYTTVVPRQLFAQLPGQILADLEPSRLLTRGGEVPGNPWLTGALKVARWLSFGYRVSVTAGPWRLPRSADGESRLAGGHRVRPGTILVRGSTTIDTDHLTYDEELTQYHHSALARAKVLATGNGTIETARYLGAEVHAIRPFADTTYLTPTIINHWPVINAAPFASAAMFLSPFEMVGYAFSDRHILVNLYTLLSHYLLSLVQWAVILLTFYFKGRTLFFGLTSATFFFGTTNALTIILGPVVLAICLAAASHIGLLPVTVMAGRLALQHFDLSALVTFVTIIQFPITLMSIATAIMRVIVYTNQARVLVATVLPILRAFGSTKYLVVRPFEFSSAWLPHVSLWDSRTCLELSLEPTHFRARIPDRVFFRTSRVEATEYEGVLLIPIPQMTYATRVPGFKYLPLGNCFMVLTSYGHVSLLVAPLLLMWKLLGFEFSFAVLWYTLGQAIVTVCLRLHQL</sequence>
<accession>A0AAU6NDL8</accession>
<keyword evidence="2" id="KW-1133">Transmembrane helix</keyword>
<feature type="region of interest" description="Disordered" evidence="1">
    <location>
        <begin position="42"/>
        <end position="61"/>
    </location>
</feature>
<proteinExistence type="predicted"/>
<reference evidence="3" key="1">
    <citation type="submission" date="2021-02" db="EMBL/GenBank/DDBJ databases">
        <authorList>
            <person name="Urzo M.L.R."/>
            <person name="Kondo H."/>
            <person name="Guinto T.D."/>
            <person name="Cope A.E."/>
            <person name="Budot B.O."/>
            <person name="Suzuki N."/>
        </authorList>
    </citation>
    <scope>NUCLEOTIDE SEQUENCE</scope>
    <source>
        <strain evidence="3">Ph</strain>
    </source>
</reference>
<evidence type="ECO:0000256" key="1">
    <source>
        <dbReference type="SAM" id="MobiDB-lite"/>
    </source>
</evidence>
<feature type="transmembrane region" description="Helical" evidence="2">
    <location>
        <begin position="1026"/>
        <end position="1048"/>
    </location>
</feature>